<dbReference type="Proteomes" id="UP000011531">
    <property type="component" value="Unassembled WGS sequence"/>
</dbReference>
<evidence type="ECO:0000256" key="1">
    <source>
        <dbReference type="ARBA" id="ARBA00004141"/>
    </source>
</evidence>
<evidence type="ECO:0000256" key="2">
    <source>
        <dbReference type="ARBA" id="ARBA00022692"/>
    </source>
</evidence>
<comment type="subcellular location">
    <subcellularLocation>
        <location evidence="1">Membrane</location>
        <topology evidence="1">Multi-pass membrane protein</topology>
    </subcellularLocation>
</comment>
<gene>
    <name evidence="6" type="ORF">C492_11245</name>
</gene>
<organism evidence="6 7">
    <name type="scientific">Natronococcus jeotgali DSM 18795</name>
    <dbReference type="NCBI Taxonomy" id="1227498"/>
    <lineage>
        <taxon>Archaea</taxon>
        <taxon>Methanobacteriati</taxon>
        <taxon>Methanobacteriota</taxon>
        <taxon>Stenosarchaea group</taxon>
        <taxon>Halobacteria</taxon>
        <taxon>Halobacteriales</taxon>
        <taxon>Natrialbaceae</taxon>
        <taxon>Natronococcus</taxon>
    </lineage>
</organism>
<dbReference type="OrthoDB" id="147058at2157"/>
<dbReference type="InterPro" id="IPR051784">
    <property type="entry name" value="Nod_factor_ABC_transporter"/>
</dbReference>
<evidence type="ECO:0000313" key="7">
    <source>
        <dbReference type="Proteomes" id="UP000011531"/>
    </source>
</evidence>
<proteinExistence type="predicted"/>
<evidence type="ECO:0000259" key="5">
    <source>
        <dbReference type="Pfam" id="PF01061"/>
    </source>
</evidence>
<keyword evidence="2" id="KW-0812">Transmembrane</keyword>
<dbReference type="GO" id="GO:0140359">
    <property type="term" value="F:ABC-type transporter activity"/>
    <property type="evidence" value="ECO:0007669"/>
    <property type="project" value="InterPro"/>
</dbReference>
<dbReference type="InterPro" id="IPR013525">
    <property type="entry name" value="ABC2_TM"/>
</dbReference>
<protein>
    <submittedName>
        <fullName evidence="6">Antibiotic transport system permease protein</fullName>
    </submittedName>
</protein>
<sequence>MGTGLILAEFGLSVLGVLKAAIPTDQTSEVTMLATLANFPVIFVSGIFIPVENPPEWGRLVAYASPLTYLVKATKYGLGTGERSGI</sequence>
<keyword evidence="3" id="KW-1133">Transmembrane helix</keyword>
<dbReference type="EMBL" id="AOIA01000103">
    <property type="protein sequence ID" value="ELY59310.1"/>
    <property type="molecule type" value="Genomic_DNA"/>
</dbReference>
<dbReference type="RefSeq" id="WP_008423397.1">
    <property type="nucleotide sequence ID" value="NZ_AOIA01000103.1"/>
</dbReference>
<dbReference type="STRING" id="1227498.C492_11245"/>
<dbReference type="PANTHER" id="PTHR43229">
    <property type="entry name" value="NODULATION PROTEIN J"/>
    <property type="match status" value="1"/>
</dbReference>
<dbReference type="AlphaFoldDB" id="L9XC46"/>
<name>L9XC46_9EURY</name>
<feature type="domain" description="ABC-2 type transporter transmembrane" evidence="5">
    <location>
        <begin position="7"/>
        <end position="74"/>
    </location>
</feature>
<keyword evidence="4" id="KW-0472">Membrane</keyword>
<dbReference type="Pfam" id="PF01061">
    <property type="entry name" value="ABC2_membrane"/>
    <property type="match status" value="1"/>
</dbReference>
<evidence type="ECO:0000256" key="4">
    <source>
        <dbReference type="ARBA" id="ARBA00023136"/>
    </source>
</evidence>
<keyword evidence="7" id="KW-1185">Reference proteome</keyword>
<evidence type="ECO:0000313" key="6">
    <source>
        <dbReference type="EMBL" id="ELY59310.1"/>
    </source>
</evidence>
<evidence type="ECO:0000256" key="3">
    <source>
        <dbReference type="ARBA" id="ARBA00022989"/>
    </source>
</evidence>
<dbReference type="GO" id="GO:0016020">
    <property type="term" value="C:membrane"/>
    <property type="evidence" value="ECO:0007669"/>
    <property type="project" value="UniProtKB-SubCell"/>
</dbReference>
<accession>L9XC46</accession>
<reference evidence="6 7" key="1">
    <citation type="journal article" date="2014" name="PLoS Genet.">
        <title>Phylogenetically driven sequencing of extremely halophilic archaea reveals strategies for static and dynamic osmo-response.</title>
        <authorList>
            <person name="Becker E.A."/>
            <person name="Seitzer P.M."/>
            <person name="Tritt A."/>
            <person name="Larsen D."/>
            <person name="Krusor M."/>
            <person name="Yao A.I."/>
            <person name="Wu D."/>
            <person name="Madern D."/>
            <person name="Eisen J.A."/>
            <person name="Darling A.E."/>
            <person name="Facciotti M.T."/>
        </authorList>
    </citation>
    <scope>NUCLEOTIDE SEQUENCE [LARGE SCALE GENOMIC DNA]</scope>
    <source>
        <strain evidence="6 7">DSM 18795</strain>
    </source>
</reference>
<dbReference type="PANTHER" id="PTHR43229:SF2">
    <property type="entry name" value="NODULATION PROTEIN J"/>
    <property type="match status" value="1"/>
</dbReference>
<comment type="caution">
    <text evidence="6">The sequence shown here is derived from an EMBL/GenBank/DDBJ whole genome shotgun (WGS) entry which is preliminary data.</text>
</comment>